<proteinExistence type="predicted"/>
<sequence>MQRLAGQALASSSSSDGVSDAAPRPCGGGPEPCPLNGAEVDAPPGLEGGDDGDGPTAPCGVVASSADDDGHETSQPAERDALSSWRAWADQPPWDRPVPSVVRASGLSRPDLRSGAYGTRLHPDRVRYLAAAAGDAPSYADL</sequence>
<gene>
    <name evidence="2" type="ORF">THAOC_21408</name>
</gene>
<name>K0RXE4_THAOC</name>
<feature type="region of interest" description="Disordered" evidence="1">
    <location>
        <begin position="1"/>
        <end position="118"/>
    </location>
</feature>
<protein>
    <submittedName>
        <fullName evidence="2">Uncharacterized protein</fullName>
    </submittedName>
</protein>
<evidence type="ECO:0000256" key="1">
    <source>
        <dbReference type="SAM" id="MobiDB-lite"/>
    </source>
</evidence>
<accession>K0RXE4</accession>
<dbReference type="EMBL" id="AGNL01025157">
    <property type="protein sequence ID" value="EJK58463.1"/>
    <property type="molecule type" value="Genomic_DNA"/>
</dbReference>
<reference evidence="2 3" key="1">
    <citation type="journal article" date="2012" name="Genome Biol.">
        <title>Genome and low-iron response of an oceanic diatom adapted to chronic iron limitation.</title>
        <authorList>
            <person name="Lommer M."/>
            <person name="Specht M."/>
            <person name="Roy A.S."/>
            <person name="Kraemer L."/>
            <person name="Andreson R."/>
            <person name="Gutowska M.A."/>
            <person name="Wolf J."/>
            <person name="Bergner S.V."/>
            <person name="Schilhabel M.B."/>
            <person name="Klostermeier U.C."/>
            <person name="Beiko R.G."/>
            <person name="Rosenstiel P."/>
            <person name="Hippler M."/>
            <person name="Laroche J."/>
        </authorList>
    </citation>
    <scope>NUCLEOTIDE SEQUENCE [LARGE SCALE GENOMIC DNA]</scope>
    <source>
        <strain evidence="2 3">CCMP1005</strain>
    </source>
</reference>
<dbReference type="Proteomes" id="UP000266841">
    <property type="component" value="Unassembled WGS sequence"/>
</dbReference>
<dbReference type="AlphaFoldDB" id="K0RXE4"/>
<evidence type="ECO:0000313" key="2">
    <source>
        <dbReference type="EMBL" id="EJK58463.1"/>
    </source>
</evidence>
<evidence type="ECO:0000313" key="3">
    <source>
        <dbReference type="Proteomes" id="UP000266841"/>
    </source>
</evidence>
<feature type="non-terminal residue" evidence="2">
    <location>
        <position position="142"/>
    </location>
</feature>
<feature type="compositionally biased region" description="Low complexity" evidence="1">
    <location>
        <begin position="1"/>
        <end position="25"/>
    </location>
</feature>
<comment type="caution">
    <text evidence="2">The sequence shown here is derived from an EMBL/GenBank/DDBJ whole genome shotgun (WGS) entry which is preliminary data.</text>
</comment>
<keyword evidence="3" id="KW-1185">Reference proteome</keyword>
<organism evidence="2 3">
    <name type="scientific">Thalassiosira oceanica</name>
    <name type="common">Marine diatom</name>
    <dbReference type="NCBI Taxonomy" id="159749"/>
    <lineage>
        <taxon>Eukaryota</taxon>
        <taxon>Sar</taxon>
        <taxon>Stramenopiles</taxon>
        <taxon>Ochrophyta</taxon>
        <taxon>Bacillariophyta</taxon>
        <taxon>Coscinodiscophyceae</taxon>
        <taxon>Thalassiosirophycidae</taxon>
        <taxon>Thalassiosirales</taxon>
        <taxon>Thalassiosiraceae</taxon>
        <taxon>Thalassiosira</taxon>
    </lineage>
</organism>